<dbReference type="Gene3D" id="3.40.50.970">
    <property type="match status" value="1"/>
</dbReference>
<dbReference type="Gene3D" id="1.10.287.1150">
    <property type="entry name" value="TPP helical domain"/>
    <property type="match status" value="1"/>
</dbReference>
<keyword evidence="7 13" id="KW-0560">Oxidoreductase</keyword>
<evidence type="ECO:0000256" key="8">
    <source>
        <dbReference type="ARBA" id="ARBA00023052"/>
    </source>
</evidence>
<keyword evidence="8" id="KW-0786">Thiamine pyrophosphate</keyword>
<dbReference type="InterPro" id="IPR029061">
    <property type="entry name" value="THDP-binding"/>
</dbReference>
<comment type="similarity">
    <text evidence="3">Belongs to the alpha-ketoglutarate dehydrogenase family.</text>
</comment>
<evidence type="ECO:0000256" key="9">
    <source>
        <dbReference type="ARBA" id="ARBA00023152"/>
    </source>
</evidence>
<protein>
    <recommendedName>
        <fullName evidence="6">2-oxoglutarate dehydrogenase E1 component</fullName>
        <ecNumber evidence="5">1.2.4.2</ecNumber>
    </recommendedName>
    <alternativeName>
        <fullName evidence="10">Alpha-ketoglutarate dehydrogenase</fullName>
    </alternativeName>
</protein>
<dbReference type="STRING" id="675511.GCA_000341735_00708"/>
<dbReference type="InterPro" id="IPR001017">
    <property type="entry name" value="DH_E1"/>
</dbReference>
<comment type="catalytic activity">
    <reaction evidence="11">
        <text>N(6)-[(R)-lipoyl]-L-lysyl-[protein] + 2-oxoglutarate + H(+) = N(6)-[(R)-S(8)-succinyldihydrolipoyl]-L-lysyl-[protein] + CO2</text>
        <dbReference type="Rhea" id="RHEA:12188"/>
        <dbReference type="Rhea" id="RHEA-COMP:10474"/>
        <dbReference type="Rhea" id="RHEA-COMP:20092"/>
        <dbReference type="ChEBI" id="CHEBI:15378"/>
        <dbReference type="ChEBI" id="CHEBI:16526"/>
        <dbReference type="ChEBI" id="CHEBI:16810"/>
        <dbReference type="ChEBI" id="CHEBI:83099"/>
        <dbReference type="ChEBI" id="CHEBI:83120"/>
        <dbReference type="EC" id="1.2.4.2"/>
    </reaction>
</comment>
<dbReference type="Gene3D" id="3.40.50.11610">
    <property type="entry name" value="Multifunctional 2-oxoglutarate metabolism enzyme, C-terminal domain"/>
    <property type="match status" value="1"/>
</dbReference>
<comment type="subunit">
    <text evidence="4">Homodimer. Part of the 2-oxoglutarate dehydrogenase (OGDH) complex composed of E1 (2-oxoglutarate dehydrogenase), E2 (dihydrolipoamide succinyltransferase) and E3 (dihydrolipoamide dehydrogenase); the complex contains multiple copies of the three enzymatic components (E1, E2 and E3).</text>
</comment>
<dbReference type="FunFam" id="3.40.50.12470:FF:000009">
    <property type="entry name" value="2-oxoglutarate dehydrogenase E1 component"/>
    <property type="match status" value="1"/>
</dbReference>
<dbReference type="Pfam" id="PF02779">
    <property type="entry name" value="Transket_pyr"/>
    <property type="match status" value="1"/>
</dbReference>
<evidence type="ECO:0000256" key="6">
    <source>
        <dbReference type="ARBA" id="ARBA00013321"/>
    </source>
</evidence>
<dbReference type="PIRSF" id="PIRSF000157">
    <property type="entry name" value="Oxoglu_dh_E1"/>
    <property type="match status" value="1"/>
</dbReference>
<evidence type="ECO:0000256" key="11">
    <source>
        <dbReference type="ARBA" id="ARBA00051911"/>
    </source>
</evidence>
<dbReference type="InterPro" id="IPR031717">
    <property type="entry name" value="ODO-1/KGD_C"/>
</dbReference>
<comment type="function">
    <text evidence="2">E1 component of the 2-oxoglutarate dehydrogenase (OGDH) complex which catalyzes the decarboxylation of 2-oxoglutarate, the first step in the conversion of 2-oxoglutarate to succinyl-CoA and CO(2).</text>
</comment>
<evidence type="ECO:0000256" key="1">
    <source>
        <dbReference type="ARBA" id="ARBA00001964"/>
    </source>
</evidence>
<proteinExistence type="inferred from homology"/>
<dbReference type="GO" id="GO:0006099">
    <property type="term" value="P:tricarboxylic acid cycle"/>
    <property type="evidence" value="ECO:0007669"/>
    <property type="project" value="TreeGrafter"/>
</dbReference>
<dbReference type="InterPro" id="IPR042179">
    <property type="entry name" value="KGD_C_sf"/>
</dbReference>
<dbReference type="Gene3D" id="3.40.50.12470">
    <property type="match status" value="1"/>
</dbReference>
<evidence type="ECO:0000256" key="2">
    <source>
        <dbReference type="ARBA" id="ARBA00003906"/>
    </source>
</evidence>
<dbReference type="PANTHER" id="PTHR23152:SF4">
    <property type="entry name" value="2-OXOADIPATE DEHYDROGENASE COMPLEX COMPONENT E1"/>
    <property type="match status" value="1"/>
</dbReference>
<dbReference type="KEGG" id="mbur:EQU24_11655"/>
<gene>
    <name evidence="13" type="ORF">EQU24_11655</name>
</gene>
<dbReference type="FunFam" id="1.10.287.1150:FF:000004">
    <property type="entry name" value="2-oxoglutarate dehydrogenase E1 component"/>
    <property type="match status" value="1"/>
</dbReference>
<sequence>MSELLKLFQESSALYGGNAVFIEDLYEKYLQNPDSVDPSWRHTFKNLHNGMAQEIIHSPIVDRFASLAQQSQGRLAKLQGFTEESVKKQSAVARLINHYRVRGHQIADNNPLNKSIPSVPDLEPAYYGLTELDMDTLFDTGTLYGEDRLPLREILSRLKEIYCGSIGSEYMHIVDTDVKRWIKNRLEGTRAKPNLTAEEKLSIHKQLTAAEGIEKYLHRTFVGQKRFSLEGGESLIPFLDNIVQRGGDKQIKEIVIGMAHRGRLNVLVNILGKNPSVLFDEFKGMHTSTPGMNSGDVKYHMGFSSDIATPGGPIHVTLAFNPSHLEIINPVVEGSVKARQDRYGPNSFNTILPILIHGDAAFSGQGVVMETLNMAGTRAYSTGGTIHVVINNQVGFTTSNPRDARSTYYCTDIASMAQIPVFHVNGDDPEAVSFVAQLALDFRMTFNRDVVIDLICYRRLGHNEADEPATTQPLMYQKIRKHQTTQQIYAQKLISEALITPEEDQNIENDYVSMLEAGMVVSRPVLSNKVYSYSALWEKYHHAKWTASCKTSVSLDVLRFCNKRSQCLPTGFELHPRVAKIMDSRNKMAAGAQPLDWGFAENMAYATLLLEKRNVRLTGQDVGRGTFFHRHAVLHNQIDGKTYLPINHLDSEQGRAYIYDSLLSEAGVLGFEYGYSTTAPETLVIWEAQFGDFANGAQVVIDQFISSGETKWGRLSGLVMLLPHGYEGQGPEHSSARLERYLQLCAEQNIQVCVPTTPAQIFHLLRRQLLRPYRKPLIVMTPKSLLRHKLAVSSLECLTKGRFQTVISEIDPIKPDKVTRLILCSGKVYYDLLEARREHELDHVAIVRIEQLYPFPNNRFKQEIDRFPNLEHLIWCQEEPKNQGAWYQIRHHFVDTLATEINLQYAGRPASAAPAVGNFKKHLEQQQQVVNTALFGKHTGK</sequence>
<dbReference type="CDD" id="cd02016">
    <property type="entry name" value="TPP_E1_OGDC_like"/>
    <property type="match status" value="1"/>
</dbReference>
<keyword evidence="14" id="KW-1185">Reference proteome</keyword>
<evidence type="ECO:0000256" key="3">
    <source>
        <dbReference type="ARBA" id="ARBA00006936"/>
    </source>
</evidence>
<dbReference type="GO" id="GO:0045252">
    <property type="term" value="C:oxoglutarate dehydrogenase complex"/>
    <property type="evidence" value="ECO:0007669"/>
    <property type="project" value="TreeGrafter"/>
</dbReference>
<dbReference type="Pfam" id="PF16078">
    <property type="entry name" value="2-oxogl_dehyd_N"/>
    <property type="match status" value="1"/>
</dbReference>
<dbReference type="SMART" id="SM00861">
    <property type="entry name" value="Transket_pyr"/>
    <property type="match status" value="1"/>
</dbReference>
<dbReference type="NCBIfam" id="TIGR00239">
    <property type="entry name" value="2oxo_dh_E1"/>
    <property type="match status" value="1"/>
</dbReference>
<dbReference type="GO" id="GO:0005829">
    <property type="term" value="C:cytosol"/>
    <property type="evidence" value="ECO:0007669"/>
    <property type="project" value="TreeGrafter"/>
</dbReference>
<reference evidence="14" key="1">
    <citation type="journal article" date="2019" name="J. Bacteriol.">
        <title>A Mutagenic Screen Identifies a TonB-Dependent Receptor Required for the Lanthanide Metal Switch in the Type I Methanotroph 'Methylotuvimicrobium buryatense' 5GB1C.</title>
        <authorList>
            <person name="Groom J.D."/>
            <person name="Ford S.M."/>
            <person name="Pesesky M.W."/>
            <person name="Lidstrom M.E."/>
        </authorList>
    </citation>
    <scope>NUCLEOTIDE SEQUENCE [LARGE SCALE GENOMIC DNA]</scope>
    <source>
        <strain evidence="14">5GB1C</strain>
    </source>
</reference>
<dbReference type="SUPFAM" id="SSF52518">
    <property type="entry name" value="Thiamin diphosphate-binding fold (THDP-binding)"/>
    <property type="match status" value="2"/>
</dbReference>
<feature type="domain" description="Transketolase-like pyrimidine-binding" evidence="12">
    <location>
        <begin position="595"/>
        <end position="788"/>
    </location>
</feature>
<evidence type="ECO:0000256" key="7">
    <source>
        <dbReference type="ARBA" id="ARBA00023002"/>
    </source>
</evidence>
<dbReference type="Proteomes" id="UP000305881">
    <property type="component" value="Chromosome"/>
</dbReference>
<dbReference type="RefSeq" id="WP_017839336.1">
    <property type="nucleotide sequence ID" value="NZ_CP035467.1"/>
</dbReference>
<dbReference type="EMBL" id="CP035467">
    <property type="protein sequence ID" value="QCW82823.1"/>
    <property type="molecule type" value="Genomic_DNA"/>
</dbReference>
<evidence type="ECO:0000256" key="10">
    <source>
        <dbReference type="ARBA" id="ARBA00030680"/>
    </source>
</evidence>
<comment type="cofactor">
    <cofactor evidence="1">
        <name>thiamine diphosphate</name>
        <dbReference type="ChEBI" id="CHEBI:58937"/>
    </cofactor>
</comment>
<dbReference type="GO" id="GO:0030976">
    <property type="term" value="F:thiamine pyrophosphate binding"/>
    <property type="evidence" value="ECO:0007669"/>
    <property type="project" value="InterPro"/>
</dbReference>
<name>A0A4P9UQI8_METBY</name>
<dbReference type="OrthoDB" id="9759785at2"/>
<dbReference type="InterPro" id="IPR005475">
    <property type="entry name" value="Transketolase-like_Pyr-bd"/>
</dbReference>
<evidence type="ECO:0000259" key="12">
    <source>
        <dbReference type="SMART" id="SM00861"/>
    </source>
</evidence>
<dbReference type="AlphaFoldDB" id="A0A4P9UQI8"/>
<dbReference type="Pfam" id="PF16870">
    <property type="entry name" value="OxoGdeHyase_C"/>
    <property type="match status" value="1"/>
</dbReference>
<dbReference type="PANTHER" id="PTHR23152">
    <property type="entry name" value="2-OXOGLUTARATE DEHYDROGENASE"/>
    <property type="match status" value="1"/>
</dbReference>
<keyword evidence="9" id="KW-0324">Glycolysis</keyword>
<dbReference type="Pfam" id="PF00676">
    <property type="entry name" value="E1_dh"/>
    <property type="match status" value="1"/>
</dbReference>
<dbReference type="GO" id="GO:0004591">
    <property type="term" value="F:oxoglutarate dehydrogenase (succinyl-transferring) activity"/>
    <property type="evidence" value="ECO:0007669"/>
    <property type="project" value="UniProtKB-EC"/>
</dbReference>
<dbReference type="GO" id="GO:0006096">
    <property type="term" value="P:glycolytic process"/>
    <property type="evidence" value="ECO:0007669"/>
    <property type="project" value="UniProtKB-KW"/>
</dbReference>
<dbReference type="InterPro" id="IPR011603">
    <property type="entry name" value="2oxoglutarate_DH_E1"/>
</dbReference>
<evidence type="ECO:0000256" key="5">
    <source>
        <dbReference type="ARBA" id="ARBA00012280"/>
    </source>
</evidence>
<accession>A0A4P9UQI8</accession>
<dbReference type="NCBIfam" id="NF006914">
    <property type="entry name" value="PRK09404.1"/>
    <property type="match status" value="1"/>
</dbReference>
<evidence type="ECO:0000313" key="13">
    <source>
        <dbReference type="EMBL" id="QCW82823.1"/>
    </source>
</evidence>
<dbReference type="NCBIfam" id="NF008907">
    <property type="entry name" value="PRK12270.1"/>
    <property type="match status" value="1"/>
</dbReference>
<organism evidence="13 14">
    <name type="scientific">Methylotuvimicrobium buryatense</name>
    <name type="common">Methylomicrobium buryatense</name>
    <dbReference type="NCBI Taxonomy" id="95641"/>
    <lineage>
        <taxon>Bacteria</taxon>
        <taxon>Pseudomonadati</taxon>
        <taxon>Pseudomonadota</taxon>
        <taxon>Gammaproteobacteria</taxon>
        <taxon>Methylococcales</taxon>
        <taxon>Methylococcaceae</taxon>
        <taxon>Methylotuvimicrobium</taxon>
    </lineage>
</organism>
<dbReference type="EC" id="1.2.4.2" evidence="5"/>
<dbReference type="InterPro" id="IPR032106">
    <property type="entry name" value="2-oxogl_dehyd_N"/>
</dbReference>
<evidence type="ECO:0000256" key="4">
    <source>
        <dbReference type="ARBA" id="ARBA00011301"/>
    </source>
</evidence>
<evidence type="ECO:0000313" key="14">
    <source>
        <dbReference type="Proteomes" id="UP000305881"/>
    </source>
</evidence>